<reference evidence="2" key="1">
    <citation type="journal article" date="2007" name="Environ. Microbiol.">
        <title>Quantitative distribution of presumptive archaeal and bacterial nitrifiers in Monterey Bay and the North Pacific Subtropical Gyre.</title>
        <authorList>
            <person name="Mincer T.J."/>
            <person name="Church M.J."/>
            <person name="Taylor L.T."/>
            <person name="Preston C."/>
            <person name="Karl D.M."/>
            <person name="Delong E.F."/>
        </authorList>
    </citation>
    <scope>NUCLEOTIDE SEQUENCE</scope>
</reference>
<sequence>MPELPKSRKFNGKISPDITEQSRSPDFYVSLVFSKNVFCAGFQTSLCKRKRLTIKPEKSFRAIQFYRNQVDPM</sequence>
<evidence type="ECO:0000313" key="2">
    <source>
        <dbReference type="EMBL" id="ABK80651.1"/>
    </source>
</evidence>
<name>A4GJ58_9BACT</name>
<organism evidence="2">
    <name type="scientific">uncultured marine Nitrospinaceae bacterium</name>
    <dbReference type="NCBI Taxonomy" id="482920"/>
    <lineage>
        <taxon>Bacteria</taxon>
        <taxon>Pseudomonadati</taxon>
        <taxon>Nitrospinota/Tectimicrobiota group</taxon>
        <taxon>Nitrospinota</taxon>
        <taxon>Nitrospinia</taxon>
        <taxon>Nitrospinales</taxon>
        <taxon>Nitrospinaceae</taxon>
        <taxon>environmental samples</taxon>
    </lineage>
</organism>
<dbReference type="AlphaFoldDB" id="A4GJ58"/>
<protein>
    <submittedName>
        <fullName evidence="2">Uncharacterized protein</fullName>
    </submittedName>
</protein>
<evidence type="ECO:0000256" key="1">
    <source>
        <dbReference type="SAM" id="MobiDB-lite"/>
    </source>
</evidence>
<accession>A4GJ58</accession>
<feature type="region of interest" description="Disordered" evidence="1">
    <location>
        <begin position="1"/>
        <end position="21"/>
    </location>
</feature>
<dbReference type="EMBL" id="EF106972">
    <property type="protein sequence ID" value="ABK80651.1"/>
    <property type="molecule type" value="Genomic_DNA"/>
</dbReference>
<proteinExistence type="predicted"/>